<dbReference type="SUPFAM" id="SSF51430">
    <property type="entry name" value="NAD(P)-linked oxidoreductase"/>
    <property type="match status" value="1"/>
</dbReference>
<reference evidence="2" key="1">
    <citation type="journal article" date="2014" name="Front. Microbiol.">
        <title>High frequency of phylogenetically diverse reductive dehalogenase-homologous genes in deep subseafloor sedimentary metagenomes.</title>
        <authorList>
            <person name="Kawai M."/>
            <person name="Futagami T."/>
            <person name="Toyoda A."/>
            <person name="Takaki Y."/>
            <person name="Nishi S."/>
            <person name="Hori S."/>
            <person name="Arai W."/>
            <person name="Tsubouchi T."/>
            <person name="Morono Y."/>
            <person name="Uchiyama I."/>
            <person name="Ito T."/>
            <person name="Fujiyama A."/>
            <person name="Inagaki F."/>
            <person name="Takami H."/>
        </authorList>
    </citation>
    <scope>NUCLEOTIDE SEQUENCE</scope>
    <source>
        <strain evidence="2">Expedition CK06-06</strain>
    </source>
</reference>
<dbReference type="InterPro" id="IPR053135">
    <property type="entry name" value="AKR2_Oxidoreductase"/>
</dbReference>
<feature type="domain" description="NADP-dependent oxidoreductase" evidence="1">
    <location>
        <begin position="15"/>
        <end position="275"/>
    </location>
</feature>
<dbReference type="InterPro" id="IPR036812">
    <property type="entry name" value="NAD(P)_OxRdtase_dom_sf"/>
</dbReference>
<dbReference type="PANTHER" id="PTHR43312:SF1">
    <property type="entry name" value="NADP-DEPENDENT OXIDOREDUCTASE DOMAIN-CONTAINING PROTEIN"/>
    <property type="match status" value="1"/>
</dbReference>
<sequence>MNIKELGNTGLKVSEIGLGTEYLFRESKKTTVDVINSAIKNKINYIDILFTVKNYLEKLAVGIKGHRNQLIITGHIGTKDNDGRFQKTRNVEECRLEFLKLLDILNIDYVDIVNIQFVTQKDLPQIYNSGGLYELATSLQEEGKAKFIGMSTHDASIAIQAANSGKFNTIMFPINLVNSFLDGRAELLTACQNKKVGLIAIKPFAGGKLFMRNRTVYFAKYQTGGIKFKKKVPRDLTPSECINYVNSLNGVTIVLTGVKSVEELRENLKYSDSQETKLDFSSRVESFRD</sequence>
<accession>X1GQ65</accession>
<dbReference type="InterPro" id="IPR023210">
    <property type="entry name" value="NADP_OxRdtase_dom"/>
</dbReference>
<comment type="caution">
    <text evidence="2">The sequence shown here is derived from an EMBL/GenBank/DDBJ whole genome shotgun (WGS) entry which is preliminary data.</text>
</comment>
<evidence type="ECO:0000313" key="2">
    <source>
        <dbReference type="EMBL" id="GAH46985.1"/>
    </source>
</evidence>
<dbReference type="CDD" id="cd19100">
    <property type="entry name" value="AKR_unchar"/>
    <property type="match status" value="1"/>
</dbReference>
<dbReference type="Gene3D" id="3.20.20.100">
    <property type="entry name" value="NADP-dependent oxidoreductase domain"/>
    <property type="match status" value="1"/>
</dbReference>
<proteinExistence type="predicted"/>
<dbReference type="Pfam" id="PF00248">
    <property type="entry name" value="Aldo_ket_red"/>
    <property type="match status" value="1"/>
</dbReference>
<dbReference type="EMBL" id="BARU01006372">
    <property type="protein sequence ID" value="GAH46985.1"/>
    <property type="molecule type" value="Genomic_DNA"/>
</dbReference>
<organism evidence="2">
    <name type="scientific">marine sediment metagenome</name>
    <dbReference type="NCBI Taxonomy" id="412755"/>
    <lineage>
        <taxon>unclassified sequences</taxon>
        <taxon>metagenomes</taxon>
        <taxon>ecological metagenomes</taxon>
    </lineage>
</organism>
<dbReference type="AlphaFoldDB" id="X1GQ65"/>
<gene>
    <name evidence="2" type="ORF">S03H2_12533</name>
</gene>
<evidence type="ECO:0000259" key="1">
    <source>
        <dbReference type="Pfam" id="PF00248"/>
    </source>
</evidence>
<dbReference type="PANTHER" id="PTHR43312">
    <property type="entry name" value="D-THREO-ALDOSE 1-DEHYDROGENASE"/>
    <property type="match status" value="1"/>
</dbReference>
<protein>
    <recommendedName>
        <fullName evidence="1">NADP-dependent oxidoreductase domain-containing protein</fullName>
    </recommendedName>
</protein>
<name>X1GQ65_9ZZZZ</name>